<proteinExistence type="predicted"/>
<evidence type="ECO:0000256" key="1">
    <source>
        <dbReference type="SAM" id="Phobius"/>
    </source>
</evidence>
<reference evidence="2 3" key="1">
    <citation type="submission" date="2018-05" db="EMBL/GenBank/DDBJ databases">
        <title>Reference genomes for bee gut microbiota database.</title>
        <authorList>
            <person name="Ellegaard K.M."/>
        </authorList>
    </citation>
    <scope>NUCLEOTIDE SEQUENCE [LARGE SCALE GENOMIC DNA]</scope>
    <source>
        <strain evidence="2 3">ESL0167</strain>
    </source>
</reference>
<accession>A0A318MRH6</accession>
<protein>
    <submittedName>
        <fullName evidence="2">Flp family type IVb pilin</fullName>
    </submittedName>
</protein>
<gene>
    <name evidence="2" type="ORF">DKK76_06370</name>
</gene>
<sequence length="88" mass="9180">MKLTQSIFSAYYSAKNSVENFVKRQDGVTAIEYAIVAAGVAAVVVVLFQSDGEFAKAMKAIFKRLGDQLDTLLKPSSTGAGTGTGGTA</sequence>
<dbReference type="Proteomes" id="UP000247838">
    <property type="component" value="Unassembled WGS sequence"/>
</dbReference>
<evidence type="ECO:0000313" key="2">
    <source>
        <dbReference type="EMBL" id="PXY95400.1"/>
    </source>
</evidence>
<evidence type="ECO:0000313" key="3">
    <source>
        <dbReference type="Proteomes" id="UP000247838"/>
    </source>
</evidence>
<dbReference type="EMBL" id="QGLM01000013">
    <property type="protein sequence ID" value="PXY95400.1"/>
    <property type="molecule type" value="Genomic_DNA"/>
</dbReference>
<dbReference type="AlphaFoldDB" id="A0A318MRH6"/>
<feature type="transmembrane region" description="Helical" evidence="1">
    <location>
        <begin position="30"/>
        <end position="48"/>
    </location>
</feature>
<keyword evidence="1" id="KW-1133">Transmembrane helix</keyword>
<comment type="caution">
    <text evidence="2">The sequence shown here is derived from an EMBL/GenBank/DDBJ whole genome shotgun (WGS) entry which is preliminary data.</text>
</comment>
<keyword evidence="1" id="KW-0472">Membrane</keyword>
<keyword evidence="1" id="KW-0812">Transmembrane</keyword>
<organism evidence="2 3">
    <name type="scientific">Frischella perrara</name>
    <dbReference type="NCBI Taxonomy" id="1267021"/>
    <lineage>
        <taxon>Bacteria</taxon>
        <taxon>Pseudomonadati</taxon>
        <taxon>Pseudomonadota</taxon>
        <taxon>Gammaproteobacteria</taxon>
        <taxon>Orbales</taxon>
        <taxon>Orbaceae</taxon>
        <taxon>Frischella</taxon>
    </lineage>
</organism>
<dbReference type="Pfam" id="PF04964">
    <property type="entry name" value="Flp_Fap"/>
    <property type="match status" value="1"/>
</dbReference>
<dbReference type="InterPro" id="IPR007047">
    <property type="entry name" value="Flp_Fap"/>
</dbReference>
<name>A0A318MRH6_FRIPE</name>
<dbReference type="RefSeq" id="WP_110443608.1">
    <property type="nucleotide sequence ID" value="NZ_QGLM01000013.1"/>
</dbReference>